<dbReference type="InterPro" id="IPR016181">
    <property type="entry name" value="Acyl_CoA_acyltransferase"/>
</dbReference>
<feature type="domain" description="N-acetyltransferase" evidence="3">
    <location>
        <begin position="1"/>
        <end position="137"/>
    </location>
</feature>
<dbReference type="OrthoDB" id="9789605at2"/>
<evidence type="ECO:0000256" key="1">
    <source>
        <dbReference type="ARBA" id="ARBA00022679"/>
    </source>
</evidence>
<proteinExistence type="predicted"/>
<gene>
    <name evidence="4" type="ORF">SAMN06295933_2251</name>
</gene>
<sequence length="146" mass="17061">MFLDKVAETEYKDCLNIWELSVRATHNFLSEEDINYFKPLILNEFLPAVQLYCIKNKNSKIIGFMGVADRKVEMLFVLPDYFRQGIGTKLMQYALDELDINSVDVNEQNDSAFIFYRKLGFKVIERSEVDDMGKPYPILHLKVSTF</sequence>
<dbReference type="AlphaFoldDB" id="A0A1X7DRR5"/>
<reference evidence="5" key="1">
    <citation type="submission" date="2017-04" db="EMBL/GenBank/DDBJ databases">
        <authorList>
            <person name="Varghese N."/>
            <person name="Submissions S."/>
        </authorList>
    </citation>
    <scope>NUCLEOTIDE SEQUENCE [LARGE SCALE GENOMIC DNA]</scope>
    <source>
        <strain evidence="5">K3S</strain>
    </source>
</reference>
<protein>
    <submittedName>
        <fullName evidence="4">Putative acetyltransferase</fullName>
    </submittedName>
</protein>
<dbReference type="Gene3D" id="3.40.630.30">
    <property type="match status" value="1"/>
</dbReference>
<evidence type="ECO:0000313" key="4">
    <source>
        <dbReference type="EMBL" id="SMF20346.1"/>
    </source>
</evidence>
<dbReference type="InterPro" id="IPR000182">
    <property type="entry name" value="GNAT_dom"/>
</dbReference>
<dbReference type="PANTHER" id="PTHR43800:SF1">
    <property type="entry name" value="PEPTIDYL-LYSINE N-ACETYLTRANSFERASE YJAB"/>
    <property type="match status" value="1"/>
</dbReference>
<dbReference type="SUPFAM" id="SSF55729">
    <property type="entry name" value="Acyl-CoA N-acyltransferases (Nat)"/>
    <property type="match status" value="1"/>
</dbReference>
<evidence type="ECO:0000259" key="3">
    <source>
        <dbReference type="PROSITE" id="PS51186"/>
    </source>
</evidence>
<dbReference type="EMBL" id="FWZU01000003">
    <property type="protein sequence ID" value="SMF20346.1"/>
    <property type="molecule type" value="Genomic_DNA"/>
</dbReference>
<dbReference type="Pfam" id="PF13508">
    <property type="entry name" value="Acetyltransf_7"/>
    <property type="match status" value="1"/>
</dbReference>
<keyword evidence="5" id="KW-1185">Reference proteome</keyword>
<accession>A0A1X7DRR5</accession>
<evidence type="ECO:0000313" key="5">
    <source>
        <dbReference type="Proteomes" id="UP000192906"/>
    </source>
</evidence>
<keyword evidence="1 4" id="KW-0808">Transferase</keyword>
<dbReference type="Proteomes" id="UP000192906">
    <property type="component" value="Unassembled WGS sequence"/>
</dbReference>
<dbReference type="PROSITE" id="PS51186">
    <property type="entry name" value="GNAT"/>
    <property type="match status" value="1"/>
</dbReference>
<dbReference type="STRING" id="1519643.SAMN06295933_2251"/>
<keyword evidence="2" id="KW-0012">Acyltransferase</keyword>
<name>A0A1X7DRR5_9BACT</name>
<evidence type="ECO:0000256" key="2">
    <source>
        <dbReference type="ARBA" id="ARBA00023315"/>
    </source>
</evidence>
<dbReference type="GO" id="GO:0016747">
    <property type="term" value="F:acyltransferase activity, transferring groups other than amino-acyl groups"/>
    <property type="evidence" value="ECO:0007669"/>
    <property type="project" value="InterPro"/>
</dbReference>
<dbReference type="RefSeq" id="WP_085102193.1">
    <property type="nucleotide sequence ID" value="NZ_FWZU01000003.1"/>
</dbReference>
<dbReference type="CDD" id="cd04301">
    <property type="entry name" value="NAT_SF"/>
    <property type="match status" value="1"/>
</dbReference>
<dbReference type="PANTHER" id="PTHR43800">
    <property type="entry name" value="PEPTIDYL-LYSINE N-ACETYLTRANSFERASE YJAB"/>
    <property type="match status" value="1"/>
</dbReference>
<organism evidence="4 5">
    <name type="scientific">Desulfovibrio gilichinskyi</name>
    <dbReference type="NCBI Taxonomy" id="1519643"/>
    <lineage>
        <taxon>Bacteria</taxon>
        <taxon>Pseudomonadati</taxon>
        <taxon>Thermodesulfobacteriota</taxon>
        <taxon>Desulfovibrionia</taxon>
        <taxon>Desulfovibrionales</taxon>
        <taxon>Desulfovibrionaceae</taxon>
        <taxon>Desulfovibrio</taxon>
    </lineage>
</organism>